<dbReference type="eggNOG" id="COG0705">
    <property type="taxonomic scope" value="Bacteria"/>
</dbReference>
<dbReference type="InterPro" id="IPR022764">
    <property type="entry name" value="Peptidase_S54_rhomboid_dom"/>
</dbReference>
<evidence type="ECO:0000313" key="10">
    <source>
        <dbReference type="EMBL" id="EAU45272.1"/>
    </source>
</evidence>
<keyword evidence="5" id="KW-0720">Serine protease</keyword>
<keyword evidence="7 8" id="KW-0472">Membrane</keyword>
<dbReference type="GO" id="GO:0006508">
    <property type="term" value="P:proteolysis"/>
    <property type="evidence" value="ECO:0007669"/>
    <property type="project" value="UniProtKB-KW"/>
</dbReference>
<feature type="transmembrane region" description="Helical" evidence="8">
    <location>
        <begin position="140"/>
        <end position="160"/>
    </location>
</feature>
<dbReference type="EMBL" id="AATQ01000029">
    <property type="protein sequence ID" value="EAU45272.1"/>
    <property type="molecule type" value="Genomic_DNA"/>
</dbReference>
<dbReference type="Pfam" id="PF01694">
    <property type="entry name" value="Rhomboid"/>
    <property type="match status" value="1"/>
</dbReference>
<keyword evidence="11" id="KW-1185">Reference proteome</keyword>
<evidence type="ECO:0000256" key="6">
    <source>
        <dbReference type="ARBA" id="ARBA00022989"/>
    </source>
</evidence>
<gene>
    <name evidence="10" type="ORF">R2601_17082</name>
</gene>
<name>Q0FM53_SALBH</name>
<evidence type="ECO:0000313" key="11">
    <source>
        <dbReference type="Proteomes" id="UP000006230"/>
    </source>
</evidence>
<comment type="caution">
    <text evidence="10">The sequence shown here is derived from an EMBL/GenBank/DDBJ whole genome shotgun (WGS) entry which is preliminary data.</text>
</comment>
<dbReference type="AlphaFoldDB" id="Q0FM53"/>
<sequence length="228" mass="24650">MVHPHNEPPLNPMPPVVMALFIVIVGVEAAFSLGGYGLIGGPSALGWRLEAMERFAFFGQVLRWMLATGQFPAEHLVRFFSYPFVHASFTHALFAGVMLLAMGKMVAEALGSVRTVVIFFTSTFAGALAYGLIVETQVPLIGAFPAVYGLIGGFTYLLWLRLGQLGAQQVRAFSLIGMLLAIQLVFGLIFGGSKDWVADLAGFATGFTLTLLLVPGGWARLIDKLRRD</sequence>
<feature type="transmembrane region" description="Helical" evidence="8">
    <location>
        <begin position="113"/>
        <end position="134"/>
    </location>
</feature>
<accession>Q0FM53</accession>
<dbReference type="PANTHER" id="PTHR22936:SF69">
    <property type="entry name" value="RHOMBOID-LIKE PROTEIN"/>
    <property type="match status" value="1"/>
</dbReference>
<dbReference type="GO" id="GO:0016020">
    <property type="term" value="C:membrane"/>
    <property type="evidence" value="ECO:0007669"/>
    <property type="project" value="UniProtKB-SubCell"/>
</dbReference>
<dbReference type="OrthoDB" id="7836448at2"/>
<dbReference type="SUPFAM" id="SSF144091">
    <property type="entry name" value="Rhomboid-like"/>
    <property type="match status" value="1"/>
</dbReference>
<evidence type="ECO:0000256" key="4">
    <source>
        <dbReference type="ARBA" id="ARBA00022801"/>
    </source>
</evidence>
<evidence type="ECO:0000256" key="7">
    <source>
        <dbReference type="ARBA" id="ARBA00023136"/>
    </source>
</evidence>
<keyword evidence="4" id="KW-0378">Hydrolase</keyword>
<evidence type="ECO:0000256" key="5">
    <source>
        <dbReference type="ARBA" id="ARBA00022825"/>
    </source>
</evidence>
<dbReference type="HOGENOM" id="CLU_1188778_0_0_5"/>
<keyword evidence="6 8" id="KW-1133">Transmembrane helix</keyword>
<feature type="domain" description="Peptidase S54 rhomboid" evidence="9">
    <location>
        <begin position="74"/>
        <end position="214"/>
    </location>
</feature>
<evidence type="ECO:0000256" key="8">
    <source>
        <dbReference type="SAM" id="Phobius"/>
    </source>
</evidence>
<dbReference type="InterPro" id="IPR035952">
    <property type="entry name" value="Rhomboid-like_sf"/>
</dbReference>
<feature type="transmembrane region" description="Helical" evidence="8">
    <location>
        <begin position="172"/>
        <end position="190"/>
    </location>
</feature>
<evidence type="ECO:0000259" key="9">
    <source>
        <dbReference type="Pfam" id="PF01694"/>
    </source>
</evidence>
<dbReference type="STRING" id="314265.R2601_17082"/>
<feature type="transmembrane region" description="Helical" evidence="8">
    <location>
        <begin position="79"/>
        <end position="101"/>
    </location>
</feature>
<evidence type="ECO:0000256" key="2">
    <source>
        <dbReference type="ARBA" id="ARBA00022670"/>
    </source>
</evidence>
<protein>
    <submittedName>
        <fullName evidence="10">Rhomboid family protein</fullName>
    </submittedName>
</protein>
<evidence type="ECO:0000256" key="1">
    <source>
        <dbReference type="ARBA" id="ARBA00004141"/>
    </source>
</evidence>
<comment type="subcellular location">
    <subcellularLocation>
        <location evidence="1">Membrane</location>
        <topology evidence="1">Multi-pass membrane protein</topology>
    </subcellularLocation>
</comment>
<dbReference type="Gene3D" id="1.20.1540.10">
    <property type="entry name" value="Rhomboid-like"/>
    <property type="match status" value="1"/>
</dbReference>
<dbReference type="GO" id="GO:0004252">
    <property type="term" value="F:serine-type endopeptidase activity"/>
    <property type="evidence" value="ECO:0007669"/>
    <property type="project" value="InterPro"/>
</dbReference>
<dbReference type="RefSeq" id="WP_007797008.1">
    <property type="nucleotide sequence ID" value="NZ_DS022276.1"/>
</dbReference>
<keyword evidence="2" id="KW-0645">Protease</keyword>
<reference evidence="10 11" key="1">
    <citation type="journal article" date="2010" name="J. Bacteriol.">
        <title>Genome sequences of Pelagibaca bermudensis HTCC2601T and Maritimibacter alkaliphilus HTCC2654T, the type strains of two marine Roseobacter genera.</title>
        <authorList>
            <person name="Thrash J.C."/>
            <person name="Cho J.C."/>
            <person name="Ferriera S."/>
            <person name="Johnson J."/>
            <person name="Vergin K.L."/>
            <person name="Giovannoni S.J."/>
        </authorList>
    </citation>
    <scope>NUCLEOTIDE SEQUENCE [LARGE SCALE GENOMIC DNA]</scope>
    <source>
        <strain evidence="11">DSM 26914 / JCM 13377 / KCTC 12554 / HTCC2601</strain>
    </source>
</reference>
<dbReference type="InterPro" id="IPR002610">
    <property type="entry name" value="Peptidase_S54_rhomboid-like"/>
</dbReference>
<proteinExistence type="predicted"/>
<dbReference type="PANTHER" id="PTHR22936">
    <property type="entry name" value="RHOMBOID-RELATED"/>
    <property type="match status" value="1"/>
</dbReference>
<organism evidence="10 11">
    <name type="scientific">Salipiger bermudensis (strain DSM 26914 / JCM 13377 / KCTC 12554 / HTCC2601)</name>
    <name type="common">Pelagibaca bermudensis</name>
    <dbReference type="NCBI Taxonomy" id="314265"/>
    <lineage>
        <taxon>Bacteria</taxon>
        <taxon>Pseudomonadati</taxon>
        <taxon>Pseudomonadota</taxon>
        <taxon>Alphaproteobacteria</taxon>
        <taxon>Rhodobacterales</taxon>
        <taxon>Roseobacteraceae</taxon>
        <taxon>Salipiger</taxon>
    </lineage>
</organism>
<evidence type="ECO:0000256" key="3">
    <source>
        <dbReference type="ARBA" id="ARBA00022692"/>
    </source>
</evidence>
<keyword evidence="3 8" id="KW-0812">Transmembrane</keyword>
<dbReference type="Proteomes" id="UP000006230">
    <property type="component" value="Unassembled WGS sequence"/>
</dbReference>
<feature type="transmembrane region" description="Helical" evidence="8">
    <location>
        <begin position="196"/>
        <end position="218"/>
    </location>
</feature>
<feature type="transmembrane region" description="Helical" evidence="8">
    <location>
        <begin position="16"/>
        <end position="39"/>
    </location>
</feature>